<organism evidence="2 3">
    <name type="scientific">Parasponia andersonii</name>
    <name type="common">Sponia andersonii</name>
    <dbReference type="NCBI Taxonomy" id="3476"/>
    <lineage>
        <taxon>Eukaryota</taxon>
        <taxon>Viridiplantae</taxon>
        <taxon>Streptophyta</taxon>
        <taxon>Embryophyta</taxon>
        <taxon>Tracheophyta</taxon>
        <taxon>Spermatophyta</taxon>
        <taxon>Magnoliopsida</taxon>
        <taxon>eudicotyledons</taxon>
        <taxon>Gunneridae</taxon>
        <taxon>Pentapetalae</taxon>
        <taxon>rosids</taxon>
        <taxon>fabids</taxon>
        <taxon>Rosales</taxon>
        <taxon>Cannabaceae</taxon>
        <taxon>Parasponia</taxon>
    </lineage>
</organism>
<feature type="compositionally biased region" description="Polar residues" evidence="1">
    <location>
        <begin position="63"/>
        <end position="77"/>
    </location>
</feature>
<evidence type="ECO:0008006" key="4">
    <source>
        <dbReference type="Google" id="ProtNLM"/>
    </source>
</evidence>
<dbReference type="EMBL" id="JXTB01000108">
    <property type="protein sequence ID" value="PON62973.1"/>
    <property type="molecule type" value="Genomic_DNA"/>
</dbReference>
<evidence type="ECO:0000313" key="2">
    <source>
        <dbReference type="EMBL" id="PON62973.1"/>
    </source>
</evidence>
<evidence type="ECO:0000313" key="3">
    <source>
        <dbReference type="Proteomes" id="UP000237105"/>
    </source>
</evidence>
<name>A0A2P5CPK8_PARAD</name>
<feature type="compositionally biased region" description="Polar residues" evidence="1">
    <location>
        <begin position="36"/>
        <end position="55"/>
    </location>
</feature>
<protein>
    <recommendedName>
        <fullName evidence="4">Mitochondrial protein</fullName>
    </recommendedName>
</protein>
<keyword evidence="3" id="KW-1185">Reference proteome</keyword>
<dbReference type="OrthoDB" id="1000646at2759"/>
<reference evidence="3" key="1">
    <citation type="submission" date="2016-06" db="EMBL/GenBank/DDBJ databases">
        <title>Parallel loss of symbiosis genes in relatives of nitrogen-fixing non-legume Parasponia.</title>
        <authorList>
            <person name="Van Velzen R."/>
            <person name="Holmer R."/>
            <person name="Bu F."/>
            <person name="Rutten L."/>
            <person name="Van Zeijl A."/>
            <person name="Liu W."/>
            <person name="Santuari L."/>
            <person name="Cao Q."/>
            <person name="Sharma T."/>
            <person name="Shen D."/>
            <person name="Roswanjaya Y."/>
            <person name="Wardhani T."/>
            <person name="Kalhor M.S."/>
            <person name="Jansen J."/>
            <person name="Van den Hoogen J."/>
            <person name="Gungor B."/>
            <person name="Hartog M."/>
            <person name="Hontelez J."/>
            <person name="Verver J."/>
            <person name="Yang W.-C."/>
            <person name="Schijlen E."/>
            <person name="Repin R."/>
            <person name="Schilthuizen M."/>
            <person name="Schranz E."/>
            <person name="Heidstra R."/>
            <person name="Miyata K."/>
            <person name="Fedorova E."/>
            <person name="Kohlen W."/>
            <person name="Bisseling T."/>
            <person name="Smit S."/>
            <person name="Geurts R."/>
        </authorList>
    </citation>
    <scope>NUCLEOTIDE SEQUENCE [LARGE SCALE GENOMIC DNA]</scope>
    <source>
        <strain evidence="3">cv. WU1-14</strain>
    </source>
</reference>
<dbReference type="AlphaFoldDB" id="A0A2P5CPK8"/>
<comment type="caution">
    <text evidence="2">The sequence shown here is derived from an EMBL/GenBank/DDBJ whole genome shotgun (WGS) entry which is preliminary data.</text>
</comment>
<feature type="region of interest" description="Disordered" evidence="1">
    <location>
        <begin position="36"/>
        <end position="77"/>
    </location>
</feature>
<sequence>MPSTPTYTRFDPLQASTIVKIGHLPCPVHTLASQPVTTTASGSVSQSTNQPSSILASPHPIASPSTSQPIQSTHSMVTRSKNGIFKPKMYLVQKYPLSVQTGPTKPTSVTQALADPQWKAAIDAKF</sequence>
<gene>
    <name evidence="2" type="ORF">PanWU01x14_134200</name>
</gene>
<accession>A0A2P5CPK8</accession>
<evidence type="ECO:0000256" key="1">
    <source>
        <dbReference type="SAM" id="MobiDB-lite"/>
    </source>
</evidence>
<dbReference type="Proteomes" id="UP000237105">
    <property type="component" value="Unassembled WGS sequence"/>
</dbReference>
<proteinExistence type="predicted"/>